<reference evidence="2 3" key="1">
    <citation type="journal article" date="2015" name="Stand. Genomic Sci.">
        <title>Genomic Encyclopedia of Bacterial and Archaeal Type Strains, Phase III: the genomes of soil and plant-associated and newly described type strains.</title>
        <authorList>
            <person name="Whitman W.B."/>
            <person name="Woyke T."/>
            <person name="Klenk H.P."/>
            <person name="Zhou Y."/>
            <person name="Lilburn T.G."/>
            <person name="Beck B.J."/>
            <person name="De Vos P."/>
            <person name="Vandamme P."/>
            <person name="Eisen J.A."/>
            <person name="Garrity G."/>
            <person name="Hugenholtz P."/>
            <person name="Kyrpides N.C."/>
        </authorList>
    </citation>
    <scope>NUCLEOTIDE SEQUENCE [LARGE SCALE GENOMIC DNA]</scope>
    <source>
        <strain evidence="2 3">CGMCC 1.7270</strain>
    </source>
</reference>
<keyword evidence="3" id="KW-1185">Reference proteome</keyword>
<dbReference type="Proteomes" id="UP000319848">
    <property type="component" value="Unassembled WGS sequence"/>
</dbReference>
<dbReference type="AlphaFoldDB" id="A0A562LT06"/>
<dbReference type="RefSeq" id="WP_035117352.1">
    <property type="nucleotide sequence ID" value="NZ_AVBI01000012.1"/>
</dbReference>
<dbReference type="EMBL" id="VLKQ01000009">
    <property type="protein sequence ID" value="TWI10774.1"/>
    <property type="molecule type" value="Genomic_DNA"/>
</dbReference>
<name>A0A562LT06_9FLAO</name>
<dbReference type="Gene3D" id="1.25.40.10">
    <property type="entry name" value="Tetratricopeptide repeat domain"/>
    <property type="match status" value="1"/>
</dbReference>
<organism evidence="2 3">
    <name type="scientific">Flavobacterium cauense R2A-7</name>
    <dbReference type="NCBI Taxonomy" id="1341154"/>
    <lineage>
        <taxon>Bacteria</taxon>
        <taxon>Pseudomonadati</taxon>
        <taxon>Bacteroidota</taxon>
        <taxon>Flavobacteriia</taxon>
        <taxon>Flavobacteriales</taxon>
        <taxon>Flavobacteriaceae</taxon>
        <taxon>Flavobacterium</taxon>
    </lineage>
</organism>
<comment type="caution">
    <text evidence="2">The sequence shown here is derived from an EMBL/GenBank/DDBJ whole genome shotgun (WGS) entry which is preliminary data.</text>
</comment>
<proteinExistence type="predicted"/>
<evidence type="ECO:0000313" key="2">
    <source>
        <dbReference type="EMBL" id="TWI10774.1"/>
    </source>
</evidence>
<protein>
    <submittedName>
        <fullName evidence="2">Tetratricopeptide repeat protein</fullName>
    </submittedName>
</protein>
<dbReference type="InterPro" id="IPR011990">
    <property type="entry name" value="TPR-like_helical_dom_sf"/>
</dbReference>
<evidence type="ECO:0000256" key="1">
    <source>
        <dbReference type="SAM" id="MobiDB-lite"/>
    </source>
</evidence>
<evidence type="ECO:0000313" key="3">
    <source>
        <dbReference type="Proteomes" id="UP000319848"/>
    </source>
</evidence>
<accession>A0A562LT06</accession>
<dbReference type="SUPFAM" id="SSF48452">
    <property type="entry name" value="TPR-like"/>
    <property type="match status" value="1"/>
</dbReference>
<feature type="region of interest" description="Disordered" evidence="1">
    <location>
        <begin position="162"/>
        <end position="184"/>
    </location>
</feature>
<gene>
    <name evidence="2" type="ORF">IP98_02124</name>
</gene>
<sequence>MKSIDKYLFQALDNYPYSLEETVESLDYALSYDGKNTIALCLYGRLYSEQLQRYEVAKDYFQQAIGIDIHALEVYVHYIQTLILNEDTAEAEKLIDFALTIKGINKAEILLKKVMLLESQRQFKEALKVIKEVKLTAFTNDISYETDNAEKRLKDKLELLKDKKKGKDKKKKASKSEKSKKKKK</sequence>
<dbReference type="OrthoDB" id="1122255at2"/>